<feature type="transmembrane region" description="Helical" evidence="7">
    <location>
        <begin position="1201"/>
        <end position="1223"/>
    </location>
</feature>
<dbReference type="GO" id="GO:0005524">
    <property type="term" value="F:ATP binding"/>
    <property type="evidence" value="ECO:0007669"/>
    <property type="project" value="UniProtKB-KW"/>
</dbReference>
<dbReference type="EMBL" id="QCYY01001187">
    <property type="protein sequence ID" value="ROT79794.1"/>
    <property type="molecule type" value="Genomic_DNA"/>
</dbReference>
<feature type="active site" description="Proton acceptor" evidence="3">
    <location>
        <position position="981"/>
    </location>
</feature>
<dbReference type="PANTHER" id="PTHR11782">
    <property type="entry name" value="ADENOSINE/GUANOSINE DIPHOSPHATASE"/>
    <property type="match status" value="1"/>
</dbReference>
<organism evidence="8 9">
    <name type="scientific">Penaeus vannamei</name>
    <name type="common">Whiteleg shrimp</name>
    <name type="synonym">Litopenaeus vannamei</name>
    <dbReference type="NCBI Taxonomy" id="6689"/>
    <lineage>
        <taxon>Eukaryota</taxon>
        <taxon>Metazoa</taxon>
        <taxon>Ecdysozoa</taxon>
        <taxon>Arthropoda</taxon>
        <taxon>Crustacea</taxon>
        <taxon>Multicrustacea</taxon>
        <taxon>Malacostraca</taxon>
        <taxon>Eumalacostraca</taxon>
        <taxon>Eucarida</taxon>
        <taxon>Decapoda</taxon>
        <taxon>Dendrobranchiata</taxon>
        <taxon>Penaeoidea</taxon>
        <taxon>Penaeidae</taxon>
        <taxon>Penaeus</taxon>
    </lineage>
</organism>
<evidence type="ECO:0000256" key="3">
    <source>
        <dbReference type="PIRSR" id="PIRSR600407-1"/>
    </source>
</evidence>
<keyword evidence="9" id="KW-1185">Reference proteome</keyword>
<feature type="compositionally biased region" description="Pro residues" evidence="6">
    <location>
        <begin position="1389"/>
        <end position="1399"/>
    </location>
</feature>
<feature type="region of interest" description="Disordered" evidence="6">
    <location>
        <begin position="540"/>
        <end position="562"/>
    </location>
</feature>
<proteinExistence type="inferred from homology"/>
<gene>
    <name evidence="8" type="ORF">C7M84_001485</name>
</gene>
<dbReference type="PANTHER" id="PTHR11782:SF83">
    <property type="entry name" value="GUANOSINE-DIPHOSPHATASE"/>
    <property type="match status" value="1"/>
</dbReference>
<feature type="transmembrane region" description="Helical" evidence="7">
    <location>
        <begin position="822"/>
        <end position="845"/>
    </location>
</feature>
<dbReference type="GO" id="GO:0004382">
    <property type="term" value="F:GDP phosphatase activity"/>
    <property type="evidence" value="ECO:0007669"/>
    <property type="project" value="TreeGrafter"/>
</dbReference>
<evidence type="ECO:0000256" key="2">
    <source>
        <dbReference type="ARBA" id="ARBA00022801"/>
    </source>
</evidence>
<feature type="region of interest" description="Disordered" evidence="6">
    <location>
        <begin position="689"/>
        <end position="812"/>
    </location>
</feature>
<accession>A0A3R7MDL1</accession>
<dbReference type="GO" id="GO:0017111">
    <property type="term" value="F:ribonucleoside triphosphate phosphatase activity"/>
    <property type="evidence" value="ECO:0007669"/>
    <property type="project" value="TreeGrafter"/>
</dbReference>
<dbReference type="Gene3D" id="3.30.420.150">
    <property type="entry name" value="Exopolyphosphatase. Domain 2"/>
    <property type="match status" value="1"/>
</dbReference>
<evidence type="ECO:0000313" key="8">
    <source>
        <dbReference type="EMBL" id="ROT79794.1"/>
    </source>
</evidence>
<evidence type="ECO:0000313" key="9">
    <source>
        <dbReference type="Proteomes" id="UP000283509"/>
    </source>
</evidence>
<feature type="compositionally biased region" description="Polar residues" evidence="6">
    <location>
        <begin position="26"/>
        <end position="49"/>
    </location>
</feature>
<protein>
    <submittedName>
        <fullName evidence="8">Putative ectonucleoside triphosphate diphosphohydrolase 2-like isoform X3</fullName>
    </submittedName>
</protein>
<keyword evidence="7" id="KW-0472">Membrane</keyword>
<dbReference type="GO" id="GO:0009134">
    <property type="term" value="P:nucleoside diphosphate catabolic process"/>
    <property type="evidence" value="ECO:0007669"/>
    <property type="project" value="TreeGrafter"/>
</dbReference>
<sequence length="1434" mass="155657">MSQTSPVAHGTPGETTSGGSSGPSLDSFNLSPESSLGARNSLDGTNINNELTSESVQQIVIDGENLLEAGEPGSLIYSNSCESGDCEIKKASGGTVQRTYSGPVRRQVVKTKEGGKRTYVILNKASLKTLQKKGVCQQVKKNTGNGKPSNSWSSTTYSKTYLAPTQLQQNQEKKNDESALGVLDSACQFSFQELVNSKFTETTEQFSLADSSVEPVLPLDVSPLYIPQQDEPLLNEPPIDEPPLDDPPLDEPPLDEPPLDEPPLDEPPLDEPPLDEPPLDKPPLNKPPLDKPPLEEPPLDIPPIDVQIPPNPVISQSSETPYSSHTASVALGTPSSQGNQIPVVVTWSGTSVTDAQSFSFTIKLSDQMDKCAIVQNTTAKGSASKEIVLKGPRSLTDPAEGSCNMNQQITSTTADQPDPQSDIGEGLCVDAGPSCSTTSKLQSRWNLSQTSGLCFPSEDEELSCDSPPPIDSSDPMEVSEGPSQSRMETVELPNRILGNDYPLNKEHIWRYDMGGSESNLDSAKSVQWVALPTESVTKTYNHSLSPKGTPISESTSQEESQKDPLEIVVDTHEVEMMSSDISSDTAHRQENLTVSYSMEAIQREFFPTTMHFRGEEESEEGESSCEISGSSDSEILDDVEYGVGCSKVFKVEGYLGPSGGYPVPGDAWQPSELAGGVWCRARAIYRSPKERDRHTHSLDLTRPHSSSPYDSATAVITSKQNPNIQGDKSSSTNIQNDSLSQPSRLQPTPTETVLDTPLCFPSPSSVSTTEDQMNVSPFGVSPSSCVTTDGSSKNDGEFTMTGADDPSMETDDEEQTFSFGSWWTVTIMALLISIVGLTVILWMFFEPVTAPQKYGVVMDAGSSHSEIFVFTWKGDKPLGTADIKLKDRCFVAGGVNSFATHANDLGRYLGRCLRVAENQVPSHLRKETPFYVGATAGMRILRDFDPEGAVAVLTTLRDFLETNSTFKVQHKNIGIIPGYEEGTSGWIAVNYLVGSLKQAGASTKAALDVGGASAQITSALRESGNWTTRNLTLFNQTHNIQSQSFLCYGIGQAQHRHNFLLLTESKTSGGNLSNPEIPVDPCLPTGASHEISELDLNGPCTLTGDQKPELASMTKISQNKMKKIFKNYMRKGDDEDIRSHLEETLRLASEDLGSDTKAVVAPQIIKGSSNAKKCDQKVEQLFDLQFCKKTFRYGDCMNAELVPAVTGDLIAFSGLFYHLLLLLQVKSDASLDDYKVAVDHVCSLKSEALYAAYPGVDKDIVEDLCFDGMYVYKLLTVGLGIDSSSWSNIDFSHQVKGMDVEWPLGFMLNRTTSLPAAHTDRPLTVTTFSLLLFLFSAFLISGMLFLRHSIKIRRHSASYQRVIADHFDHELRAPAARMYLGAPAARTLPPPEDALPSAPPAHSVTPPEDGIPSAPPAHYSSEARAYALSAPVRK</sequence>
<evidence type="ECO:0000256" key="6">
    <source>
        <dbReference type="SAM" id="MobiDB-lite"/>
    </source>
</evidence>
<feature type="compositionally biased region" description="Acidic residues" evidence="6">
    <location>
        <begin position="238"/>
        <end position="274"/>
    </location>
</feature>
<feature type="region of interest" description="Disordered" evidence="6">
    <location>
        <begin position="457"/>
        <end position="487"/>
    </location>
</feature>
<feature type="region of interest" description="Disordered" evidence="6">
    <location>
        <begin position="229"/>
        <end position="338"/>
    </location>
</feature>
<feature type="compositionally biased region" description="Basic and acidic residues" evidence="6">
    <location>
        <begin position="689"/>
        <end position="702"/>
    </location>
</feature>
<dbReference type="Gene3D" id="3.30.420.40">
    <property type="match status" value="1"/>
</dbReference>
<keyword evidence="7" id="KW-0812">Transmembrane</keyword>
<evidence type="ECO:0000256" key="5">
    <source>
        <dbReference type="RuleBase" id="RU003833"/>
    </source>
</evidence>
<feature type="transmembrane region" description="Helical" evidence="7">
    <location>
        <begin position="1323"/>
        <end position="1346"/>
    </location>
</feature>
<feature type="compositionally biased region" description="Polar residues" evidence="6">
    <location>
        <begin position="762"/>
        <end position="793"/>
    </location>
</feature>
<keyword evidence="4" id="KW-0547">Nucleotide-binding</keyword>
<feature type="compositionally biased region" description="Polar residues" evidence="6">
    <location>
        <begin position="540"/>
        <end position="558"/>
    </location>
</feature>
<dbReference type="STRING" id="6689.A0A3R7MDL1"/>
<feature type="compositionally biased region" description="Polar residues" evidence="6">
    <location>
        <begin position="703"/>
        <end position="753"/>
    </location>
</feature>
<dbReference type="OrthoDB" id="6369410at2759"/>
<feature type="region of interest" description="Disordered" evidence="6">
    <location>
        <begin position="1389"/>
        <end position="1418"/>
    </location>
</feature>
<dbReference type="PROSITE" id="PS01238">
    <property type="entry name" value="GDA1_CD39_NTPASE"/>
    <property type="match status" value="1"/>
</dbReference>
<reference evidence="8 9" key="1">
    <citation type="submission" date="2018-04" db="EMBL/GenBank/DDBJ databases">
        <authorList>
            <person name="Zhang X."/>
            <person name="Yuan J."/>
            <person name="Li F."/>
            <person name="Xiang J."/>
        </authorList>
    </citation>
    <scope>NUCLEOTIDE SEQUENCE [LARGE SCALE GENOMIC DNA]</scope>
    <source>
        <tissue evidence="8">Muscle</tissue>
    </source>
</reference>
<feature type="compositionally biased region" description="Low complexity" evidence="6">
    <location>
        <begin position="10"/>
        <end position="24"/>
    </location>
</feature>
<dbReference type="InterPro" id="IPR000407">
    <property type="entry name" value="GDA1_CD39_NTPase"/>
</dbReference>
<keyword evidence="2 5" id="KW-0378">Hydrolase</keyword>
<dbReference type="GO" id="GO:0045134">
    <property type="term" value="F:UDP phosphatase activity"/>
    <property type="evidence" value="ECO:0007669"/>
    <property type="project" value="TreeGrafter"/>
</dbReference>
<keyword evidence="4" id="KW-0067">ATP-binding</keyword>
<keyword evidence="7" id="KW-1133">Transmembrane helix</keyword>
<comment type="similarity">
    <text evidence="1 5">Belongs to the GDA1/CD39 NTPase family.</text>
</comment>
<comment type="caution">
    <text evidence="8">The sequence shown here is derived from an EMBL/GenBank/DDBJ whole genome shotgun (WGS) entry which is preliminary data.</text>
</comment>
<feature type="compositionally biased region" description="Polar residues" evidence="6">
    <location>
        <begin position="313"/>
        <end position="338"/>
    </location>
</feature>
<dbReference type="GO" id="GO:0005886">
    <property type="term" value="C:plasma membrane"/>
    <property type="evidence" value="ECO:0007669"/>
    <property type="project" value="TreeGrafter"/>
</dbReference>
<evidence type="ECO:0000256" key="7">
    <source>
        <dbReference type="SAM" id="Phobius"/>
    </source>
</evidence>
<evidence type="ECO:0000256" key="1">
    <source>
        <dbReference type="ARBA" id="ARBA00009283"/>
    </source>
</evidence>
<evidence type="ECO:0000256" key="4">
    <source>
        <dbReference type="PIRSR" id="PIRSR600407-2"/>
    </source>
</evidence>
<name>A0A3R7MDL1_PENVA</name>
<dbReference type="Pfam" id="PF01150">
    <property type="entry name" value="GDA1_CD39"/>
    <property type="match status" value="1"/>
</dbReference>
<feature type="binding site" evidence="4">
    <location>
        <begin position="1011"/>
        <end position="1015"/>
    </location>
    <ligand>
        <name>ATP</name>
        <dbReference type="ChEBI" id="CHEBI:30616"/>
    </ligand>
</feature>
<dbReference type="Proteomes" id="UP000283509">
    <property type="component" value="Unassembled WGS sequence"/>
</dbReference>
<reference evidence="8 9" key="2">
    <citation type="submission" date="2019-01" db="EMBL/GenBank/DDBJ databases">
        <title>The decoding of complex shrimp genome reveals the adaptation for benthos swimmer, frequently molting mechanism and breeding impact on genome.</title>
        <authorList>
            <person name="Sun Y."/>
            <person name="Gao Y."/>
            <person name="Yu Y."/>
        </authorList>
    </citation>
    <scope>NUCLEOTIDE SEQUENCE [LARGE SCALE GENOMIC DNA]</scope>
    <source>
        <tissue evidence="8">Muscle</tissue>
    </source>
</reference>
<feature type="region of interest" description="Disordered" evidence="6">
    <location>
        <begin position="1"/>
        <end position="49"/>
    </location>
</feature>